<dbReference type="Proteomes" id="UP000662782">
    <property type="component" value="Segment"/>
</dbReference>
<proteinExistence type="predicted"/>
<name>A0A873WIF3_9CAUD</name>
<dbReference type="EMBL" id="MT701590">
    <property type="protein sequence ID" value="QPB09256.1"/>
    <property type="molecule type" value="Genomic_DNA"/>
</dbReference>
<evidence type="ECO:0000313" key="1">
    <source>
        <dbReference type="EMBL" id="QPB09256.1"/>
    </source>
</evidence>
<evidence type="ECO:0000313" key="2">
    <source>
        <dbReference type="Proteomes" id="UP000662782"/>
    </source>
</evidence>
<protein>
    <submittedName>
        <fullName evidence="1">Uncharacterized protein</fullName>
    </submittedName>
</protein>
<reference evidence="1 2" key="1">
    <citation type="submission" date="2020-07" db="EMBL/GenBank/DDBJ databases">
        <title>Complete genome sequence of Klebsiella pneumoniae phage Miami.</title>
        <authorList>
            <person name="Mora D.A."/>
            <person name="Lessor L."/>
            <person name="Gill J."/>
            <person name="Liu M."/>
        </authorList>
    </citation>
    <scope>NUCLEOTIDE SEQUENCE [LARGE SCALE GENOMIC DNA]</scope>
</reference>
<sequence length="233" mass="26832">MRKNYDINATSDDVFFNHSKSFKLVRKAIKKIGSAKWEGVFSDPTQNAARGYDEERFDNVLRAMYSEDLARTLDFAIHRNEIARIDIAIMMMKPETKIDYHFRHDIPYRQWGFLSFRSDLTITSADQLDNNPFFFTTLLRELKRAGIYDYNVNAISELYQLVHLASIALSYTGLSGLGESDSYQNAIGVAMQVIRRWGAGESSEVMSDLDRATQIWSPSESDYVKFYEELIIG</sequence>
<accession>A0A873WIF3</accession>
<keyword evidence="2" id="KW-1185">Reference proteome</keyword>
<organism evidence="1 2">
    <name type="scientific">Klebsiella phage Miami</name>
    <dbReference type="NCBI Taxonomy" id="2767581"/>
    <lineage>
        <taxon>Viruses</taxon>
        <taxon>Duplodnaviria</taxon>
        <taxon>Heunggongvirae</taxon>
        <taxon>Uroviricota</taxon>
        <taxon>Caudoviricetes</taxon>
        <taxon>Chimalliviridae</taxon>
        <taxon>Miamivirus</taxon>
        <taxon>Miamivirus miami</taxon>
    </lineage>
</organism>
<gene>
    <name evidence="1" type="ORF">CPT_Miami_161</name>
</gene>